<dbReference type="InterPro" id="IPR045068">
    <property type="entry name" value="BACURD1-3"/>
</dbReference>
<dbReference type="SMART" id="SM00225">
    <property type="entry name" value="BTB"/>
    <property type="match status" value="1"/>
</dbReference>
<protein>
    <submittedName>
        <fullName evidence="2">K+ channel tetramerization domain-containing protein</fullName>
    </submittedName>
</protein>
<dbReference type="KEGG" id="ngr:NAEGRDRAFT_82147"/>
<dbReference type="GeneID" id="8860964"/>
<evidence type="ECO:0000313" key="3">
    <source>
        <dbReference type="Proteomes" id="UP000006671"/>
    </source>
</evidence>
<dbReference type="SUPFAM" id="SSF49899">
    <property type="entry name" value="Concanavalin A-like lectins/glucanases"/>
    <property type="match status" value="1"/>
</dbReference>
<dbReference type="eggNOG" id="KOG2716">
    <property type="taxonomic scope" value="Eukaryota"/>
</dbReference>
<dbReference type="PANTHER" id="PTHR11145:SF8">
    <property type="entry name" value="RE57120P"/>
    <property type="match status" value="1"/>
</dbReference>
<dbReference type="Gene3D" id="3.30.710.10">
    <property type="entry name" value="Potassium Channel Kv1.1, Chain A"/>
    <property type="match status" value="1"/>
</dbReference>
<dbReference type="RefSeq" id="XP_002669498.1">
    <property type="nucleotide sequence ID" value="XM_002669452.1"/>
</dbReference>
<dbReference type="SUPFAM" id="SSF54695">
    <property type="entry name" value="POZ domain"/>
    <property type="match status" value="1"/>
</dbReference>
<proteinExistence type="predicted"/>
<reference evidence="2 3" key="1">
    <citation type="journal article" date="2010" name="Cell">
        <title>The genome of Naegleria gruberi illuminates early eukaryotic versatility.</title>
        <authorList>
            <person name="Fritz-Laylin L.K."/>
            <person name="Prochnik S.E."/>
            <person name="Ginger M.L."/>
            <person name="Dacks J.B."/>
            <person name="Carpenter M.L."/>
            <person name="Field M.C."/>
            <person name="Kuo A."/>
            <person name="Paredez A."/>
            <person name="Chapman J."/>
            <person name="Pham J."/>
            <person name="Shu S."/>
            <person name="Neupane R."/>
            <person name="Cipriano M."/>
            <person name="Mancuso J."/>
            <person name="Tu H."/>
            <person name="Salamov A."/>
            <person name="Lindquist E."/>
            <person name="Shapiro H."/>
            <person name="Lucas S."/>
            <person name="Grigoriev I.V."/>
            <person name="Cande W.Z."/>
            <person name="Fulton C."/>
            <person name="Rokhsar D.S."/>
            <person name="Dawson S.C."/>
        </authorList>
    </citation>
    <scope>NUCLEOTIDE SEQUENCE [LARGE SCALE GENOMIC DNA]</scope>
    <source>
        <strain evidence="2 3">NEG-M</strain>
    </source>
</reference>
<dbReference type="InterPro" id="IPR011333">
    <property type="entry name" value="SKP1/BTB/POZ_sf"/>
</dbReference>
<feature type="domain" description="BTB" evidence="1">
    <location>
        <begin position="58"/>
        <end position="126"/>
    </location>
</feature>
<dbReference type="Proteomes" id="UP000006671">
    <property type="component" value="Unassembled WGS sequence"/>
</dbReference>
<dbReference type="InterPro" id="IPR043136">
    <property type="entry name" value="B30.2/SPRY_sf"/>
</dbReference>
<dbReference type="InterPro" id="IPR013320">
    <property type="entry name" value="ConA-like_dom_sf"/>
</dbReference>
<keyword evidence="2" id="KW-0407">Ion channel</keyword>
<dbReference type="AlphaFoldDB" id="D2W2J3"/>
<evidence type="ECO:0000259" key="1">
    <source>
        <dbReference type="PROSITE" id="PS50097"/>
    </source>
</evidence>
<dbReference type="PROSITE" id="PS50097">
    <property type="entry name" value="BTB"/>
    <property type="match status" value="1"/>
</dbReference>
<dbReference type="InParanoid" id="D2W2J3"/>
<sequence length="320" mass="36272">MSNNSSYESLKNQLDQGAKQLLAAQLSIEERISHLLKLEQEWSEKEKLMEENANKAKSTIKLDVGGKIFKTSRETLLSKKDTFFYAMISSGKWLPDEDGSYFIDRNPKLFHYVLDFMRYGKVDLSALDKSKRDLLREEADYYLISEMFSDESADQERNGIADTFDMNLKGPYTDLSDNNKTATASQTGNTCALGSDGISSGKRTWKLRMNHFASTSHWIMVGVASKPLTDYQNSFEQPNNFGISSRNQKFTDCSSSSTTASNDWAVGHIIQVDLDCSKNTLKITNLNTGKYEEWQNLPPNTYYLHLNVFNANDSVTILDQ</sequence>
<dbReference type="InterPro" id="IPR000210">
    <property type="entry name" value="BTB/POZ_dom"/>
</dbReference>
<dbReference type="OrthoDB" id="2414723at2759"/>
<keyword evidence="3" id="KW-1185">Reference proteome</keyword>
<name>D2W2J3_NAEGR</name>
<accession>D2W2J3</accession>
<keyword evidence="2" id="KW-0406">Ion transport</keyword>
<dbReference type="VEuPathDB" id="AmoebaDB:NAEGRDRAFT_82147"/>
<organism evidence="3">
    <name type="scientific">Naegleria gruberi</name>
    <name type="common">Amoeba</name>
    <dbReference type="NCBI Taxonomy" id="5762"/>
    <lineage>
        <taxon>Eukaryota</taxon>
        <taxon>Discoba</taxon>
        <taxon>Heterolobosea</taxon>
        <taxon>Tetramitia</taxon>
        <taxon>Eutetramitia</taxon>
        <taxon>Vahlkampfiidae</taxon>
        <taxon>Naegleria</taxon>
    </lineage>
</organism>
<dbReference type="Gene3D" id="2.60.120.920">
    <property type="match status" value="1"/>
</dbReference>
<dbReference type="GO" id="GO:0051260">
    <property type="term" value="P:protein homooligomerization"/>
    <property type="evidence" value="ECO:0007669"/>
    <property type="project" value="InterPro"/>
</dbReference>
<dbReference type="EMBL" id="GG738926">
    <property type="protein sequence ID" value="EFC36754.1"/>
    <property type="molecule type" value="Genomic_DNA"/>
</dbReference>
<dbReference type="Pfam" id="PF02214">
    <property type="entry name" value="BTB_2"/>
    <property type="match status" value="1"/>
</dbReference>
<evidence type="ECO:0000313" key="2">
    <source>
        <dbReference type="EMBL" id="EFC36754.1"/>
    </source>
</evidence>
<keyword evidence="2" id="KW-0813">Transport</keyword>
<dbReference type="PANTHER" id="PTHR11145">
    <property type="entry name" value="BTB/POZ DOMAIN-CONTAINING ADAPTER FOR CUL3-MEDIATED RHOA DEGRADATION PROTEIN FAMILY MEMBER"/>
    <property type="match status" value="1"/>
</dbReference>
<dbReference type="GO" id="GO:0034220">
    <property type="term" value="P:monoatomic ion transmembrane transport"/>
    <property type="evidence" value="ECO:0007669"/>
    <property type="project" value="UniProtKB-KW"/>
</dbReference>
<dbReference type="InterPro" id="IPR003131">
    <property type="entry name" value="T1-type_BTB"/>
</dbReference>
<gene>
    <name evidence="2" type="ORF">NAEGRDRAFT_82147</name>
</gene>
<dbReference type="CDD" id="cd18316">
    <property type="entry name" value="BTB_POZ_KCTD-like"/>
    <property type="match status" value="1"/>
</dbReference>